<comment type="caution">
    <text evidence="9">The sequence shown here is derived from an EMBL/GenBank/DDBJ whole genome shotgun (WGS) entry which is preliminary data.</text>
</comment>
<dbReference type="SUPFAM" id="SSF55681">
    <property type="entry name" value="Class II aaRS and biotin synthetases"/>
    <property type="match status" value="1"/>
</dbReference>
<dbReference type="PIRSF" id="PIRSF001549">
    <property type="entry name" value="His-tRNA_synth"/>
    <property type="match status" value="1"/>
</dbReference>
<accession>A0ABW7ZF94</accession>
<dbReference type="SUPFAM" id="SSF52954">
    <property type="entry name" value="Class II aaRS ABD-related"/>
    <property type="match status" value="1"/>
</dbReference>
<evidence type="ECO:0000259" key="8">
    <source>
        <dbReference type="PROSITE" id="PS50862"/>
    </source>
</evidence>
<keyword evidence="7" id="KW-0030">Aminoacyl-tRNA synthetase</keyword>
<dbReference type="HAMAP" id="MF_00127">
    <property type="entry name" value="His_tRNA_synth"/>
    <property type="match status" value="1"/>
</dbReference>
<gene>
    <name evidence="7 9" type="primary">hisS</name>
    <name evidence="9" type="ORF">ACIBP4_04280</name>
</gene>
<evidence type="ECO:0000256" key="4">
    <source>
        <dbReference type="ARBA" id="ARBA00022840"/>
    </source>
</evidence>
<dbReference type="RefSeq" id="WP_396754204.1">
    <property type="nucleotide sequence ID" value="NZ_JBITLA010000002.1"/>
</dbReference>
<evidence type="ECO:0000256" key="6">
    <source>
        <dbReference type="ARBA" id="ARBA00047639"/>
    </source>
</evidence>
<name>A0ABW7ZF94_9ACTN</name>
<evidence type="ECO:0000256" key="2">
    <source>
        <dbReference type="ARBA" id="ARBA00011738"/>
    </source>
</evidence>
<evidence type="ECO:0000313" key="9">
    <source>
        <dbReference type="EMBL" id="MFI7261514.1"/>
    </source>
</evidence>
<dbReference type="Gene3D" id="3.40.50.800">
    <property type="entry name" value="Anticodon-binding domain"/>
    <property type="match status" value="1"/>
</dbReference>
<keyword evidence="7" id="KW-0963">Cytoplasm</keyword>
<reference evidence="9 10" key="1">
    <citation type="submission" date="2024-10" db="EMBL/GenBank/DDBJ databases">
        <title>The Natural Products Discovery Center: Release of the First 8490 Sequenced Strains for Exploring Actinobacteria Biosynthetic Diversity.</title>
        <authorList>
            <person name="Kalkreuter E."/>
            <person name="Kautsar S.A."/>
            <person name="Yang D."/>
            <person name="Bader C.D."/>
            <person name="Teijaro C.N."/>
            <person name="Fluegel L."/>
            <person name="Davis C.M."/>
            <person name="Simpson J.R."/>
            <person name="Lauterbach L."/>
            <person name="Steele A.D."/>
            <person name="Gui C."/>
            <person name="Meng S."/>
            <person name="Li G."/>
            <person name="Viehrig K."/>
            <person name="Ye F."/>
            <person name="Su P."/>
            <person name="Kiefer A.F."/>
            <person name="Nichols A."/>
            <person name="Cepeda A.J."/>
            <person name="Yan W."/>
            <person name="Fan B."/>
            <person name="Jiang Y."/>
            <person name="Adhikari A."/>
            <person name="Zheng C.-J."/>
            <person name="Schuster L."/>
            <person name="Cowan T.M."/>
            <person name="Smanski M.J."/>
            <person name="Chevrette M.G."/>
            <person name="De Carvalho L.P.S."/>
            <person name="Shen B."/>
        </authorList>
    </citation>
    <scope>NUCLEOTIDE SEQUENCE [LARGE SCALE GENOMIC DNA]</scope>
    <source>
        <strain evidence="9 10">NPDC049845</strain>
    </source>
</reference>
<evidence type="ECO:0000256" key="5">
    <source>
        <dbReference type="ARBA" id="ARBA00022917"/>
    </source>
</evidence>
<dbReference type="InterPro" id="IPR041715">
    <property type="entry name" value="HisRS-like_core"/>
</dbReference>
<dbReference type="InterPro" id="IPR015807">
    <property type="entry name" value="His-tRNA-ligase"/>
</dbReference>
<keyword evidence="4 7" id="KW-0067">ATP-binding</keyword>
<dbReference type="EMBL" id="JBITLE010000001">
    <property type="protein sequence ID" value="MFI7261514.1"/>
    <property type="molecule type" value="Genomic_DNA"/>
</dbReference>
<dbReference type="PROSITE" id="PS50862">
    <property type="entry name" value="AA_TRNA_LIGASE_II"/>
    <property type="match status" value="1"/>
</dbReference>
<dbReference type="Gene3D" id="3.30.930.10">
    <property type="entry name" value="Bira Bifunctional Protein, Domain 2"/>
    <property type="match status" value="1"/>
</dbReference>
<dbReference type="PANTHER" id="PTHR11476:SF7">
    <property type="entry name" value="HISTIDINE--TRNA LIGASE"/>
    <property type="match status" value="1"/>
</dbReference>
<evidence type="ECO:0000313" key="10">
    <source>
        <dbReference type="Proteomes" id="UP001612812"/>
    </source>
</evidence>
<dbReference type="GO" id="GO:0004821">
    <property type="term" value="F:histidine-tRNA ligase activity"/>
    <property type="evidence" value="ECO:0007669"/>
    <property type="project" value="UniProtKB-EC"/>
</dbReference>
<feature type="domain" description="Aminoacyl-transfer RNA synthetases class-II family profile" evidence="8">
    <location>
        <begin position="1"/>
        <end position="348"/>
    </location>
</feature>
<comment type="catalytic activity">
    <reaction evidence="6 7">
        <text>tRNA(His) + L-histidine + ATP = L-histidyl-tRNA(His) + AMP + diphosphate + H(+)</text>
        <dbReference type="Rhea" id="RHEA:17313"/>
        <dbReference type="Rhea" id="RHEA-COMP:9665"/>
        <dbReference type="Rhea" id="RHEA-COMP:9689"/>
        <dbReference type="ChEBI" id="CHEBI:15378"/>
        <dbReference type="ChEBI" id="CHEBI:30616"/>
        <dbReference type="ChEBI" id="CHEBI:33019"/>
        <dbReference type="ChEBI" id="CHEBI:57595"/>
        <dbReference type="ChEBI" id="CHEBI:78442"/>
        <dbReference type="ChEBI" id="CHEBI:78527"/>
        <dbReference type="ChEBI" id="CHEBI:456215"/>
        <dbReference type="EC" id="6.1.1.21"/>
    </reaction>
</comment>
<keyword evidence="10" id="KW-1185">Reference proteome</keyword>
<dbReference type="NCBIfam" id="TIGR00442">
    <property type="entry name" value="hisS"/>
    <property type="match status" value="1"/>
</dbReference>
<sequence length="442" mass="48130">MDRQIIQPRTLKGFTDVLPTAGQYRRRMLRVIEETFCSFGFDPIQTPNVEYAEILKGKGGGDNDKQMFEFRDAGGRDVALRFDLTVPLARFVAQHGPRLTMPLRAYNIGYVFRGDRPQKGRYREFLQCDADIIGETDVSADAEILAIAQAALTRMDFGRFVVRVNNRRMVNGLLNGLDLGDRITPVLRALDKIDKIGPAGVTAELAQVEVDAAVVERILAVLAARGETNEATFAAVADLVDSAEAEAGLEELRTILDLVVAAGGDPDVVRFDPSIVRGLDYYTGMVYEIGFVEAPEVGSVGGGGRYDNLTGLYTRSRFPGVGGTIGVTRLMSALESLGRIRDAERQRPLVVVTRGNQEDQIADARLAASVRETGLFDVDLYPGAARHAAQMKYADGRGAMFVLTLDDPTTVSVKELRSGDRTSIAVEQVADLLPKLAGISRS</sequence>
<comment type="subunit">
    <text evidence="2 7">Homodimer.</text>
</comment>
<evidence type="ECO:0000256" key="7">
    <source>
        <dbReference type="HAMAP-Rule" id="MF_00127"/>
    </source>
</evidence>
<dbReference type="Proteomes" id="UP001612812">
    <property type="component" value="Unassembled WGS sequence"/>
</dbReference>
<dbReference type="CDD" id="cd00773">
    <property type="entry name" value="HisRS-like_core"/>
    <property type="match status" value="1"/>
</dbReference>
<organism evidence="9 10">
    <name type="scientific">Micromonospora maritima</name>
    <dbReference type="NCBI Taxonomy" id="986711"/>
    <lineage>
        <taxon>Bacteria</taxon>
        <taxon>Bacillati</taxon>
        <taxon>Actinomycetota</taxon>
        <taxon>Actinomycetes</taxon>
        <taxon>Micromonosporales</taxon>
        <taxon>Micromonosporaceae</taxon>
        <taxon>Micromonospora</taxon>
    </lineage>
</organism>
<keyword evidence="5 7" id="KW-0648">Protein biosynthesis</keyword>
<proteinExistence type="inferred from homology"/>
<keyword evidence="3 7" id="KW-0547">Nucleotide-binding</keyword>
<dbReference type="InterPro" id="IPR004516">
    <property type="entry name" value="HisRS/HisZ"/>
</dbReference>
<dbReference type="InterPro" id="IPR045864">
    <property type="entry name" value="aa-tRNA-synth_II/BPL/LPL"/>
</dbReference>
<dbReference type="InterPro" id="IPR006195">
    <property type="entry name" value="aa-tRNA-synth_II"/>
</dbReference>
<dbReference type="EC" id="6.1.1.21" evidence="7"/>
<protein>
    <recommendedName>
        <fullName evidence="7">Histidine--tRNA ligase</fullName>
        <ecNumber evidence="7">6.1.1.21</ecNumber>
    </recommendedName>
    <alternativeName>
        <fullName evidence="7">Histidyl-tRNA synthetase</fullName>
        <shortName evidence="7">HisRS</shortName>
    </alternativeName>
</protein>
<evidence type="ECO:0000256" key="3">
    <source>
        <dbReference type="ARBA" id="ARBA00022741"/>
    </source>
</evidence>
<dbReference type="InterPro" id="IPR036621">
    <property type="entry name" value="Anticodon-bd_dom_sf"/>
</dbReference>
<keyword evidence="7 9" id="KW-0436">Ligase</keyword>
<comment type="similarity">
    <text evidence="1 7">Belongs to the class-II aminoacyl-tRNA synthetase family.</text>
</comment>
<evidence type="ECO:0000256" key="1">
    <source>
        <dbReference type="ARBA" id="ARBA00008226"/>
    </source>
</evidence>
<dbReference type="PANTHER" id="PTHR11476">
    <property type="entry name" value="HISTIDYL-TRNA SYNTHETASE"/>
    <property type="match status" value="1"/>
</dbReference>
<comment type="subcellular location">
    <subcellularLocation>
        <location evidence="7">Cytoplasm</location>
    </subcellularLocation>
</comment>
<dbReference type="Pfam" id="PF13393">
    <property type="entry name" value="tRNA-synt_His"/>
    <property type="match status" value="1"/>
</dbReference>